<reference evidence="3" key="1">
    <citation type="submission" date="2023-09" db="EMBL/GenBank/DDBJ databases">
        <authorList>
            <person name="Li S."/>
            <person name="Li X."/>
            <person name="Zhang C."/>
            <person name="Zhao Z."/>
        </authorList>
    </citation>
    <scope>NUCLEOTIDE SEQUENCE [LARGE SCALE GENOMIC DNA]</scope>
    <source>
        <strain evidence="3">SQ149</strain>
    </source>
</reference>
<dbReference type="PANTHER" id="PTHR43123:SF4">
    <property type="entry name" value="POLYSACCHARIDE DEACETYLASE"/>
    <property type="match status" value="1"/>
</dbReference>
<dbReference type="Pfam" id="PF01522">
    <property type="entry name" value="Polysacc_deac_1"/>
    <property type="match status" value="1"/>
</dbReference>
<dbReference type="Proteomes" id="UP001258994">
    <property type="component" value="Chromosome"/>
</dbReference>
<dbReference type="Gene3D" id="3.20.20.370">
    <property type="entry name" value="Glycoside hydrolase/deacetylase"/>
    <property type="match status" value="1"/>
</dbReference>
<proteinExistence type="predicted"/>
<gene>
    <name evidence="2" type="ORF">RGQ13_19215</name>
</gene>
<dbReference type="SUPFAM" id="SSF88713">
    <property type="entry name" value="Glycoside hydrolase/deacetylase"/>
    <property type="match status" value="1"/>
</dbReference>
<evidence type="ECO:0000259" key="1">
    <source>
        <dbReference type="PROSITE" id="PS51677"/>
    </source>
</evidence>
<dbReference type="EMBL" id="CP134145">
    <property type="protein sequence ID" value="WNC72226.1"/>
    <property type="molecule type" value="Genomic_DNA"/>
</dbReference>
<dbReference type="InterPro" id="IPR011330">
    <property type="entry name" value="Glyco_hydro/deAcase_b/a-brl"/>
</dbReference>
<feature type="domain" description="NodB homology" evidence="1">
    <location>
        <begin position="74"/>
        <end position="294"/>
    </location>
</feature>
<dbReference type="CDD" id="cd10979">
    <property type="entry name" value="CE4_PuuE_like"/>
    <property type="match status" value="1"/>
</dbReference>
<organism evidence="2 3">
    <name type="scientific">Thalassotalea psychrophila</name>
    <dbReference type="NCBI Taxonomy" id="3065647"/>
    <lineage>
        <taxon>Bacteria</taxon>
        <taxon>Pseudomonadati</taxon>
        <taxon>Pseudomonadota</taxon>
        <taxon>Gammaproteobacteria</taxon>
        <taxon>Alteromonadales</taxon>
        <taxon>Colwelliaceae</taxon>
        <taxon>Thalassotalea</taxon>
    </lineage>
</organism>
<evidence type="ECO:0000313" key="2">
    <source>
        <dbReference type="EMBL" id="WNC72226.1"/>
    </source>
</evidence>
<sequence length="307" mass="35458">MALDNSYLEYSERSYGMDHQRYDWSMLAQRKPVNWPQGKKLAVWVNVGLQQYPLDQKGIPFKVPGGMTMPYPDLRHFSLRDYGNRVGLYRFLKAFDKYGIKATFAMNTELAEQNPYLLDVINKRGDEIICHGWNMDSLHFGGQNIDEEAKLVSESVNRLRELSGQPIRGWLSPAKNQSDNTPELLKQNGIEFHCDWVNDDMPYVFKTDNGDMWSMPLSTELSDQFVLMNNLHSEQSYAEQIIDATQMLADEANTQGGRILALQIHPWLLGQPHRIAKLEQVLEYFASRDDVWFAHASEILDCFSKQQ</sequence>
<accession>A0ABY9TTR0</accession>
<dbReference type="RefSeq" id="WP_348391345.1">
    <property type="nucleotide sequence ID" value="NZ_CP134145.1"/>
</dbReference>
<evidence type="ECO:0000313" key="3">
    <source>
        <dbReference type="Proteomes" id="UP001258994"/>
    </source>
</evidence>
<dbReference type="PROSITE" id="PS51677">
    <property type="entry name" value="NODB"/>
    <property type="match status" value="1"/>
</dbReference>
<dbReference type="PANTHER" id="PTHR43123">
    <property type="entry name" value="POLYSACCHARIDE DEACETYLASE-RELATED"/>
    <property type="match status" value="1"/>
</dbReference>
<dbReference type="InterPro" id="IPR002509">
    <property type="entry name" value="NODB_dom"/>
</dbReference>
<keyword evidence="3" id="KW-1185">Reference proteome</keyword>
<protein>
    <submittedName>
        <fullName evidence="2">Polysaccharide deacetylase family protein</fullName>
    </submittedName>
</protein>
<name>A0ABY9TTR0_9GAMM</name>